<dbReference type="GO" id="GO:0004867">
    <property type="term" value="F:serine-type endopeptidase inhibitor activity"/>
    <property type="evidence" value="ECO:0007669"/>
    <property type="project" value="UniProtKB-KW"/>
</dbReference>
<evidence type="ECO:0000259" key="5">
    <source>
        <dbReference type="SMART" id="SM00093"/>
    </source>
</evidence>
<dbReference type="InterPro" id="IPR036186">
    <property type="entry name" value="Serpin_sf"/>
</dbReference>
<dbReference type="InParanoid" id="A0A6P7G7R4"/>
<dbReference type="KEGG" id="dvv:114338741"/>
<feature type="region of interest" description="Disordered" evidence="4">
    <location>
        <begin position="574"/>
        <end position="604"/>
    </location>
</feature>
<dbReference type="InterPro" id="IPR023796">
    <property type="entry name" value="Serpin_dom"/>
</dbReference>
<evidence type="ECO:0000256" key="3">
    <source>
        <dbReference type="RuleBase" id="RU000411"/>
    </source>
</evidence>
<protein>
    <submittedName>
        <fullName evidence="6">Uncharacterized protein LOC114338741</fullName>
    </submittedName>
</protein>
<dbReference type="Gene3D" id="3.30.497.10">
    <property type="entry name" value="Antithrombin, subunit I, domain 2"/>
    <property type="match status" value="1"/>
</dbReference>
<feature type="compositionally biased region" description="Polar residues" evidence="4">
    <location>
        <begin position="513"/>
        <end position="538"/>
    </location>
</feature>
<dbReference type="GO" id="GO:0005615">
    <property type="term" value="C:extracellular space"/>
    <property type="evidence" value="ECO:0007669"/>
    <property type="project" value="InterPro"/>
</dbReference>
<reference evidence="6" key="1">
    <citation type="submission" date="2025-08" db="UniProtKB">
        <authorList>
            <consortium name="RefSeq"/>
        </authorList>
    </citation>
    <scope>IDENTIFICATION</scope>
    <source>
        <tissue evidence="6">Whole insect</tissue>
    </source>
</reference>
<dbReference type="PANTHER" id="PTHR11461:SF130">
    <property type="entry name" value="SERPIN 85F"/>
    <property type="match status" value="1"/>
</dbReference>
<evidence type="ECO:0000256" key="4">
    <source>
        <dbReference type="SAM" id="MobiDB-lite"/>
    </source>
</evidence>
<dbReference type="InterPro" id="IPR000215">
    <property type="entry name" value="Serpin_fam"/>
</dbReference>
<dbReference type="PROSITE" id="PS00284">
    <property type="entry name" value="SERPIN"/>
    <property type="match status" value="1"/>
</dbReference>
<dbReference type="OrthoDB" id="8179360at2759"/>
<dbReference type="AlphaFoldDB" id="A0A6P7G7R4"/>
<feature type="region of interest" description="Disordered" evidence="4">
    <location>
        <begin position="499"/>
        <end position="538"/>
    </location>
</feature>
<dbReference type="Pfam" id="PF00079">
    <property type="entry name" value="Serpin"/>
    <property type="match status" value="1"/>
</dbReference>
<evidence type="ECO:0000256" key="1">
    <source>
        <dbReference type="ARBA" id="ARBA00022690"/>
    </source>
</evidence>
<accession>A0A6P7G7R4</accession>
<proteinExistence type="inferred from homology"/>
<dbReference type="SUPFAM" id="SSF56574">
    <property type="entry name" value="Serpins"/>
    <property type="match status" value="2"/>
</dbReference>
<evidence type="ECO:0000256" key="2">
    <source>
        <dbReference type="ARBA" id="ARBA00022900"/>
    </source>
</evidence>
<dbReference type="InterPro" id="IPR042178">
    <property type="entry name" value="Serpin_sf_1"/>
</dbReference>
<dbReference type="Gene3D" id="2.30.39.10">
    <property type="entry name" value="Alpha-1-antitrypsin, domain 1"/>
    <property type="match status" value="1"/>
</dbReference>
<dbReference type="InterPro" id="IPR042185">
    <property type="entry name" value="Serpin_sf_2"/>
</dbReference>
<gene>
    <name evidence="6" type="primary">LOC114338741</name>
</gene>
<dbReference type="SMART" id="SM00093">
    <property type="entry name" value="SERPIN"/>
    <property type="match status" value="1"/>
</dbReference>
<dbReference type="PANTHER" id="PTHR11461">
    <property type="entry name" value="SERINE PROTEASE INHIBITOR, SERPIN"/>
    <property type="match status" value="1"/>
</dbReference>
<evidence type="ECO:0000313" key="6">
    <source>
        <dbReference type="RefSeq" id="XP_028145161.1"/>
    </source>
</evidence>
<dbReference type="InterPro" id="IPR023795">
    <property type="entry name" value="Serpin_CS"/>
</dbReference>
<sequence length="923" mass="103085">MFITEKIVKYSDRTVGYSKMTCWMLLLCCTSICTGLVHRRPRPGASWNGHEFHIYPHPAQQLVVPRSIMVDVVNDLGLKLLAIHNENNEDNIAISPYGAVSILIALGEGLQGEAVRELQQAAHIPNDISIIRVGLRDIHRHLKSYFIPKEGFLAGLTLNHENVTLRSSYVDTLKYYGFDITSFNSGLYPPPPTTERPSLTTTDTPGREMTMEMTLPPTATEQQPKLDTTVVTASVTVKDMVTTTNPTTTLTTEETTAPTTTIIPMISTELSTMLPTELTTTITTLQPTTTPNSEPSTLKIVTTEVPTTSTTVVTTEVSMRTTEEVTKITREIKDNSITPSITTEEMYTTLATSPTSTSEEPTTVTTINIDTTTKVIKETMETTAEEVTTTEINTENVPMEISSTTDYTTQADTTVISPITTTTESAILETTSKIPDTTIITTIEPIGSETETTTEIIMLETILVTLPSEISTTVDLLPQTTPTVISTQGESFPQTTITETTTDSLIEETTTEPSLSKETSTEASNEGETFTPAKSTATTIESVTFDSTLVPTETSTVAESFTQTQVTETITTETPATEIKPEVSTNTEAEDSTKEISTETESVPETTTLLSYPYPDASTPEIETSKDVDENEVFASDSPTLPAKRKRSKNSFKQLNSYKHRPRSTYTSDYNEYLSGKNRKLASGIGDSKRDPIRRTRSVVDYVIARYYDDYHSNNHHNLEPYVPQMRPSFLIQGKYRENQIEFMKYDTVLPFFYVSHLKVQALSFPLDSPKYYLLILLPVQENGVDRLICELRFNGSLKYIIENLRLRHVTAVIPSFMLKGYVNLTPTLQKLGIRRVFEPNQADFSPMTSFREIFVTNIEQAITVNIRNYVEPEPIVNRREFRQDPPVDFRVDRPFLYFVVDTELHVTLMAGKIVNPLNTRIT</sequence>
<name>A0A6P7G7R4_DIAVI</name>
<organism evidence="6">
    <name type="scientific">Diabrotica virgifera virgifera</name>
    <name type="common">western corn rootworm</name>
    <dbReference type="NCBI Taxonomy" id="50390"/>
    <lineage>
        <taxon>Eukaryota</taxon>
        <taxon>Metazoa</taxon>
        <taxon>Ecdysozoa</taxon>
        <taxon>Arthropoda</taxon>
        <taxon>Hexapoda</taxon>
        <taxon>Insecta</taxon>
        <taxon>Pterygota</taxon>
        <taxon>Neoptera</taxon>
        <taxon>Endopterygota</taxon>
        <taxon>Coleoptera</taxon>
        <taxon>Polyphaga</taxon>
        <taxon>Cucujiformia</taxon>
        <taxon>Chrysomeloidea</taxon>
        <taxon>Chrysomelidae</taxon>
        <taxon>Galerucinae</taxon>
        <taxon>Diabroticina</taxon>
        <taxon>Diabroticites</taxon>
        <taxon>Diabrotica</taxon>
    </lineage>
</organism>
<comment type="similarity">
    <text evidence="3">Belongs to the serpin family.</text>
</comment>
<dbReference type="RefSeq" id="XP_028145161.1">
    <property type="nucleotide sequence ID" value="XM_028289360.1"/>
</dbReference>
<feature type="region of interest" description="Disordered" evidence="4">
    <location>
        <begin position="626"/>
        <end position="666"/>
    </location>
</feature>
<keyword evidence="1" id="KW-0646">Protease inhibitor</keyword>
<feature type="domain" description="Serpin" evidence="5">
    <location>
        <begin position="577"/>
        <end position="917"/>
    </location>
</feature>
<dbReference type="FunCoup" id="A0A6P7G7R4">
    <property type="interactions" value="128"/>
</dbReference>
<keyword evidence="2" id="KW-0722">Serine protease inhibitor</keyword>